<organism evidence="1 2">
    <name type="scientific">Acinetobacter bouvetii</name>
    <dbReference type="NCBI Taxonomy" id="202951"/>
    <lineage>
        <taxon>Bacteria</taxon>
        <taxon>Pseudomonadati</taxon>
        <taxon>Pseudomonadota</taxon>
        <taxon>Gammaproteobacteria</taxon>
        <taxon>Moraxellales</taxon>
        <taxon>Moraxellaceae</taxon>
        <taxon>Acinetobacter</taxon>
    </lineage>
</organism>
<dbReference type="RefSeq" id="WP_174559799.1">
    <property type="nucleotide sequence ID" value="NZ_CADDTS010000032.1"/>
</dbReference>
<comment type="caution">
    <text evidence="1">The sequence shown here is derived from an EMBL/GenBank/DDBJ whole genome shotgun (WGS) entry which is preliminary data.</text>
</comment>
<proteinExistence type="predicted"/>
<gene>
    <name evidence="1" type="ORF">SFB21_1926</name>
</gene>
<dbReference type="AlphaFoldDB" id="A0A811GBP3"/>
<accession>A0A811GBP3</accession>
<protein>
    <submittedName>
        <fullName evidence="1">Uncharacterized protein</fullName>
    </submittedName>
</protein>
<name>A0A811GBP3_9GAMM</name>
<dbReference type="Proteomes" id="UP000489961">
    <property type="component" value="Unassembled WGS sequence"/>
</dbReference>
<reference evidence="1 2" key="1">
    <citation type="submission" date="2020-02" db="EMBL/GenBank/DDBJ databases">
        <authorList>
            <person name="Chaudhuri R."/>
        </authorList>
    </citation>
    <scope>NUCLEOTIDE SEQUENCE [LARGE SCALE GENOMIC DNA]</scope>
    <source>
        <strain evidence="1">SFB21</strain>
    </source>
</reference>
<sequence>MSALFYVWDATQHNPLITISTLEQAEYFATHPQDIGFTENLKNWLIEVEGIVTNPELAENFDEEIIQFFSNVKGFFNFSTNVFVIEYIQEKSKYLYKILVDTLRKYNLVAFDAKHYVFFSRDVIFPDQKSIEQMLSSVEAVSREQLLQFKAIPQTQEKLSIFADQWLDLNKESLNFIKQRKKNQFNETIYHRDFNDQIYEGILILCSSKKNVLAYSQIALGSYIQISSEKAIRILRQHFIDDHTLQYLPNIHGIEGEAIHFNDPQQLQHVLQQVYDFLIYDEEKHKDLETLNQWLNHGDEKEYITGLGAISRLVLAKYVNDPLYNQLMQEALPYVNRNRFFKNMTLEQFHERLEKEIKDILEK</sequence>
<evidence type="ECO:0000313" key="2">
    <source>
        <dbReference type="Proteomes" id="UP000489961"/>
    </source>
</evidence>
<evidence type="ECO:0000313" key="1">
    <source>
        <dbReference type="EMBL" id="CAB1216225.1"/>
    </source>
</evidence>
<dbReference type="EMBL" id="CADDTS010000032">
    <property type="protein sequence ID" value="CAB1216225.1"/>
    <property type="molecule type" value="Genomic_DNA"/>
</dbReference>